<comment type="similarity">
    <text evidence="2">Belongs to the UPF0702 family.</text>
</comment>
<evidence type="ECO:0000256" key="2">
    <source>
        <dbReference type="ARBA" id="ARBA00006448"/>
    </source>
</evidence>
<evidence type="ECO:0000256" key="6">
    <source>
        <dbReference type="ARBA" id="ARBA00023136"/>
    </source>
</evidence>
<keyword evidence="3" id="KW-1003">Cell membrane</keyword>
<sequence>MEPYQFDLKNIFLGKDLPPLFFLEIAFRTAVMYMYTLLLIRLLGKRGVRQLTFFEFALIIALGSAVGDVMFYPDVPLLHGMLVITIVAVIQYTFSVVTEKNRRLERMLESTPTRMIRDGKLDLEAMHKERLSQNELYSWLRDDDINHLGEVHRAYLEPSGSLSVIRHTHKKVLPGLLLIPREDPDFECFEKTAPKTALYACWECGTLLEKQAGEDLEDCTCGARSWTLAVVPEH</sequence>
<dbReference type="InterPro" id="IPR023090">
    <property type="entry name" value="UPF0702_alpha/beta_dom_sf"/>
</dbReference>
<dbReference type="RefSeq" id="WP_146882870.1">
    <property type="nucleotide sequence ID" value="NZ_BJXB01000003.1"/>
</dbReference>
<feature type="transmembrane region" description="Helical" evidence="7">
    <location>
        <begin position="77"/>
        <end position="97"/>
    </location>
</feature>
<evidence type="ECO:0000256" key="7">
    <source>
        <dbReference type="SAM" id="Phobius"/>
    </source>
</evidence>
<feature type="transmembrane region" description="Helical" evidence="7">
    <location>
        <begin position="20"/>
        <end position="40"/>
    </location>
</feature>
<accession>A0A511MYI2</accession>
<dbReference type="Proteomes" id="UP000321306">
    <property type="component" value="Unassembled WGS sequence"/>
</dbReference>
<dbReference type="OrthoDB" id="65069at2"/>
<dbReference type="EMBL" id="BJXB01000003">
    <property type="protein sequence ID" value="GEM45411.1"/>
    <property type="molecule type" value="Genomic_DNA"/>
</dbReference>
<keyword evidence="4 7" id="KW-0812">Transmembrane</keyword>
<reference evidence="9 10" key="1">
    <citation type="submission" date="2019-07" db="EMBL/GenBank/DDBJ databases">
        <title>Whole genome shotgun sequence of Deinococcus cellulosilyticus NBRC 106333.</title>
        <authorList>
            <person name="Hosoyama A."/>
            <person name="Uohara A."/>
            <person name="Ohji S."/>
            <person name="Ichikawa N."/>
        </authorList>
    </citation>
    <scope>NUCLEOTIDE SEQUENCE [LARGE SCALE GENOMIC DNA]</scope>
    <source>
        <strain evidence="9 10">NBRC 106333</strain>
    </source>
</reference>
<dbReference type="Gene3D" id="3.30.240.20">
    <property type="entry name" value="bsu07140 like domains"/>
    <property type="match status" value="1"/>
</dbReference>
<evidence type="ECO:0000259" key="8">
    <source>
        <dbReference type="Pfam" id="PF04239"/>
    </source>
</evidence>
<evidence type="ECO:0000256" key="4">
    <source>
        <dbReference type="ARBA" id="ARBA00022692"/>
    </source>
</evidence>
<evidence type="ECO:0000313" key="10">
    <source>
        <dbReference type="Proteomes" id="UP000321306"/>
    </source>
</evidence>
<evidence type="ECO:0000313" key="9">
    <source>
        <dbReference type="EMBL" id="GEM45411.1"/>
    </source>
</evidence>
<comment type="caution">
    <text evidence="9">The sequence shown here is derived from an EMBL/GenBank/DDBJ whole genome shotgun (WGS) entry which is preliminary data.</text>
</comment>
<keyword evidence="6 7" id="KW-0472">Membrane</keyword>
<dbReference type="PANTHER" id="PTHR34582:SF6">
    <property type="entry name" value="UPF0702 TRANSMEMBRANE PROTEIN YCAP"/>
    <property type="match status" value="1"/>
</dbReference>
<keyword evidence="10" id="KW-1185">Reference proteome</keyword>
<evidence type="ECO:0000256" key="3">
    <source>
        <dbReference type="ARBA" id="ARBA00022475"/>
    </source>
</evidence>
<feature type="transmembrane region" description="Helical" evidence="7">
    <location>
        <begin position="52"/>
        <end position="71"/>
    </location>
</feature>
<name>A0A511MYI2_DEIC1</name>
<dbReference type="GO" id="GO:0005886">
    <property type="term" value="C:plasma membrane"/>
    <property type="evidence" value="ECO:0007669"/>
    <property type="project" value="UniProtKB-SubCell"/>
</dbReference>
<evidence type="ECO:0000256" key="1">
    <source>
        <dbReference type="ARBA" id="ARBA00004651"/>
    </source>
</evidence>
<dbReference type="Pfam" id="PF04239">
    <property type="entry name" value="DUF421"/>
    <property type="match status" value="1"/>
</dbReference>
<dbReference type="InterPro" id="IPR007353">
    <property type="entry name" value="DUF421"/>
</dbReference>
<evidence type="ECO:0000256" key="5">
    <source>
        <dbReference type="ARBA" id="ARBA00022989"/>
    </source>
</evidence>
<proteinExistence type="inferred from homology"/>
<dbReference type="PANTHER" id="PTHR34582">
    <property type="entry name" value="UPF0702 TRANSMEMBRANE PROTEIN YCAP"/>
    <property type="match status" value="1"/>
</dbReference>
<dbReference type="AlphaFoldDB" id="A0A511MYI2"/>
<feature type="domain" description="YetF C-terminal" evidence="8">
    <location>
        <begin position="100"/>
        <end position="172"/>
    </location>
</feature>
<keyword evidence="5 7" id="KW-1133">Transmembrane helix</keyword>
<gene>
    <name evidence="9" type="ORF">DC3_10460</name>
</gene>
<protein>
    <submittedName>
        <fullName evidence="9">DUF421 domain-containing protein</fullName>
    </submittedName>
</protein>
<comment type="subcellular location">
    <subcellularLocation>
        <location evidence="1">Cell membrane</location>
        <topology evidence="1">Multi-pass membrane protein</topology>
    </subcellularLocation>
</comment>
<organism evidence="9 10">
    <name type="scientific">Deinococcus cellulosilyticus (strain DSM 18568 / NBRC 106333 / KACC 11606 / 5516J-15)</name>
    <dbReference type="NCBI Taxonomy" id="1223518"/>
    <lineage>
        <taxon>Bacteria</taxon>
        <taxon>Thermotogati</taxon>
        <taxon>Deinococcota</taxon>
        <taxon>Deinococci</taxon>
        <taxon>Deinococcales</taxon>
        <taxon>Deinococcaceae</taxon>
        <taxon>Deinococcus</taxon>
    </lineage>
</organism>